<dbReference type="PATRIC" id="fig|1393034.3.peg.1017"/>
<evidence type="ECO:0000313" key="2">
    <source>
        <dbReference type="Proteomes" id="UP000070675"/>
    </source>
</evidence>
<protein>
    <submittedName>
        <fullName evidence="1">Uncharacterized protein</fullName>
    </submittedName>
</protein>
<gene>
    <name evidence="1" type="ORF">HMPREF3192_01051</name>
</gene>
<comment type="caution">
    <text evidence="1">The sequence shown here is derived from an EMBL/GenBank/DDBJ whole genome shotgun (WGS) entry which is preliminary data.</text>
</comment>
<dbReference type="Proteomes" id="UP000070675">
    <property type="component" value="Unassembled WGS sequence"/>
</dbReference>
<keyword evidence="2" id="KW-1185">Reference proteome</keyword>
<dbReference type="AlphaFoldDB" id="A0A133XSB5"/>
<sequence>MLLHLSCVIRHNKTIHPKLRTYRSGRYKRNLGMTNEQKYNKKAADKT</sequence>
<proteinExistence type="predicted"/>
<evidence type="ECO:0000313" key="1">
    <source>
        <dbReference type="EMBL" id="KXB33822.1"/>
    </source>
</evidence>
<reference evidence="2" key="1">
    <citation type="submission" date="2016-01" db="EMBL/GenBank/DDBJ databases">
        <authorList>
            <person name="Mitreva M."/>
            <person name="Pepin K.H."/>
            <person name="Mihindukulasuriya K.A."/>
            <person name="Fulton R."/>
            <person name="Fronick C."/>
            <person name="O'Laughlin M."/>
            <person name="Miner T."/>
            <person name="Herter B."/>
            <person name="Rosa B.A."/>
            <person name="Cordes M."/>
            <person name="Tomlinson C."/>
            <person name="Wollam A."/>
            <person name="Palsikar V.B."/>
            <person name="Mardis E.R."/>
            <person name="Wilson R.K."/>
        </authorList>
    </citation>
    <scope>NUCLEOTIDE SEQUENCE [LARGE SCALE GENOMIC DNA]</scope>
    <source>
        <strain evidence="2">DNF00019</strain>
    </source>
</reference>
<dbReference type="EMBL" id="LSCR01000029">
    <property type="protein sequence ID" value="KXB33822.1"/>
    <property type="molecule type" value="Genomic_DNA"/>
</dbReference>
<organism evidence="1 2">
    <name type="scientific">Atopobium deltae</name>
    <dbReference type="NCBI Taxonomy" id="1393034"/>
    <lineage>
        <taxon>Bacteria</taxon>
        <taxon>Bacillati</taxon>
        <taxon>Actinomycetota</taxon>
        <taxon>Coriobacteriia</taxon>
        <taxon>Coriobacteriales</taxon>
        <taxon>Atopobiaceae</taxon>
        <taxon>Atopobium</taxon>
    </lineage>
</organism>
<accession>A0A133XSB5</accession>
<name>A0A133XSB5_9ACTN</name>